<proteinExistence type="predicted"/>
<dbReference type="EMBL" id="CAJPEX010001375">
    <property type="protein sequence ID" value="CAG0918979.1"/>
    <property type="molecule type" value="Genomic_DNA"/>
</dbReference>
<sequence length="351" mass="39509">MGIAMIAKMLNDATDEMLNRLRFDLAFKTNNLRLISVFYKRLSFTASFGDVTTPSVEKLGVTCKRSNITMKLHNPRIHMSVLLHSFQSPASLLRRDLRRSSRQRTYTGNASFIHSVFLHLQPARRKHSLLWSSFSFLFFFTMKDASKQRCEGSSIHLGNPVNTRVKRKRRVSRLLLNSTDRQQRYCVMCAFSNPGSRNRMAFASRVLLKTMSPETQLPAHRKSRHTHPRDPQTRATKLLLLLIRPTGTEPGKPRALKPSFQPTGKVVILIPETRRPARAPLTLPLILLVSLRTPFVEPVVQRSAGVSHSAESREPAIQGTRVQSVAICCVEWITQPGTVASESAESVASAT</sequence>
<name>A0A7R9BRI6_9CRUS</name>
<dbReference type="EMBL" id="OA883412">
    <property type="protein sequence ID" value="CAD7278827.1"/>
    <property type="molecule type" value="Genomic_DNA"/>
</dbReference>
<protein>
    <submittedName>
        <fullName evidence="1">Uncharacterized protein</fullName>
    </submittedName>
</protein>
<organism evidence="1">
    <name type="scientific">Notodromas monacha</name>
    <dbReference type="NCBI Taxonomy" id="399045"/>
    <lineage>
        <taxon>Eukaryota</taxon>
        <taxon>Metazoa</taxon>
        <taxon>Ecdysozoa</taxon>
        <taxon>Arthropoda</taxon>
        <taxon>Crustacea</taxon>
        <taxon>Oligostraca</taxon>
        <taxon>Ostracoda</taxon>
        <taxon>Podocopa</taxon>
        <taxon>Podocopida</taxon>
        <taxon>Cypridocopina</taxon>
        <taxon>Cypridoidea</taxon>
        <taxon>Cyprididae</taxon>
        <taxon>Notodromas</taxon>
    </lineage>
</organism>
<accession>A0A7R9BRI6</accession>
<gene>
    <name evidence="1" type="ORF">NMOB1V02_LOCUS6523</name>
</gene>
<reference evidence="1" key="1">
    <citation type="submission" date="2020-11" db="EMBL/GenBank/DDBJ databases">
        <authorList>
            <person name="Tran Van P."/>
        </authorList>
    </citation>
    <scope>NUCLEOTIDE SEQUENCE</scope>
</reference>
<dbReference type="AlphaFoldDB" id="A0A7R9BRI6"/>
<keyword evidence="2" id="KW-1185">Reference proteome</keyword>
<evidence type="ECO:0000313" key="2">
    <source>
        <dbReference type="Proteomes" id="UP000678499"/>
    </source>
</evidence>
<evidence type="ECO:0000313" key="1">
    <source>
        <dbReference type="EMBL" id="CAD7278827.1"/>
    </source>
</evidence>
<dbReference type="Proteomes" id="UP000678499">
    <property type="component" value="Unassembled WGS sequence"/>
</dbReference>